<evidence type="ECO:0000313" key="4">
    <source>
        <dbReference type="Proteomes" id="UP000792457"/>
    </source>
</evidence>
<dbReference type="Proteomes" id="UP000792457">
    <property type="component" value="Unassembled WGS sequence"/>
</dbReference>
<accession>A0A8K0P1U5</accession>
<evidence type="ECO:0000256" key="1">
    <source>
        <dbReference type="SAM" id="MobiDB-lite"/>
    </source>
</evidence>
<dbReference type="Pfam" id="PF08473">
    <property type="entry name" value="VGCC_alpha2"/>
    <property type="match status" value="1"/>
</dbReference>
<feature type="compositionally biased region" description="Low complexity" evidence="1">
    <location>
        <begin position="381"/>
        <end position="402"/>
    </location>
</feature>
<dbReference type="EMBL" id="KZ308639">
    <property type="protein sequence ID" value="KAG8232670.1"/>
    <property type="molecule type" value="Genomic_DNA"/>
</dbReference>
<protein>
    <recommendedName>
        <fullName evidence="2">Voltage-dependent calcium channel alpha-2/delta subunit conserved region domain-containing protein</fullName>
    </recommendedName>
</protein>
<evidence type="ECO:0000259" key="2">
    <source>
        <dbReference type="Pfam" id="PF08473"/>
    </source>
</evidence>
<dbReference type="InterPro" id="IPR013680">
    <property type="entry name" value="VDCC_a2/dsu"/>
</dbReference>
<dbReference type="AlphaFoldDB" id="A0A8K0P1U5"/>
<feature type="region of interest" description="Disordered" evidence="1">
    <location>
        <begin position="454"/>
        <end position="496"/>
    </location>
</feature>
<keyword evidence="4" id="KW-1185">Reference proteome</keyword>
<proteinExistence type="predicted"/>
<feature type="domain" description="Voltage-dependent calcium channel alpha-2/delta subunit conserved region" evidence="2">
    <location>
        <begin position="2"/>
        <end position="262"/>
    </location>
</feature>
<dbReference type="OrthoDB" id="10054666at2759"/>
<reference evidence="3" key="1">
    <citation type="submission" date="2013-04" db="EMBL/GenBank/DDBJ databases">
        <authorList>
            <person name="Qu J."/>
            <person name="Murali S.C."/>
            <person name="Bandaranaike D."/>
            <person name="Bellair M."/>
            <person name="Blankenburg K."/>
            <person name="Chao H."/>
            <person name="Dinh H."/>
            <person name="Doddapaneni H."/>
            <person name="Downs B."/>
            <person name="Dugan-Rocha S."/>
            <person name="Elkadiri S."/>
            <person name="Gnanaolivu R.D."/>
            <person name="Hernandez B."/>
            <person name="Javaid M."/>
            <person name="Jayaseelan J.C."/>
            <person name="Lee S."/>
            <person name="Li M."/>
            <person name="Ming W."/>
            <person name="Munidasa M."/>
            <person name="Muniz J."/>
            <person name="Nguyen L."/>
            <person name="Ongeri F."/>
            <person name="Osuji N."/>
            <person name="Pu L.-L."/>
            <person name="Puazo M."/>
            <person name="Qu C."/>
            <person name="Quiroz J."/>
            <person name="Raj R."/>
            <person name="Weissenberger G."/>
            <person name="Xin Y."/>
            <person name="Zou X."/>
            <person name="Han Y."/>
            <person name="Richards S."/>
            <person name="Worley K."/>
            <person name="Muzny D."/>
            <person name="Gibbs R."/>
        </authorList>
    </citation>
    <scope>NUCLEOTIDE SEQUENCE</scope>
    <source>
        <strain evidence="3">Sampled in the wild</strain>
    </source>
</reference>
<comment type="caution">
    <text evidence="3">The sequence shown here is derived from an EMBL/GenBank/DDBJ whole genome shotgun (WGS) entry which is preliminary data.</text>
</comment>
<organism evidence="3 4">
    <name type="scientific">Ladona fulva</name>
    <name type="common">Scarce chaser dragonfly</name>
    <name type="synonym">Libellula fulva</name>
    <dbReference type="NCBI Taxonomy" id="123851"/>
    <lineage>
        <taxon>Eukaryota</taxon>
        <taxon>Metazoa</taxon>
        <taxon>Ecdysozoa</taxon>
        <taxon>Arthropoda</taxon>
        <taxon>Hexapoda</taxon>
        <taxon>Insecta</taxon>
        <taxon>Pterygota</taxon>
        <taxon>Palaeoptera</taxon>
        <taxon>Odonata</taxon>
        <taxon>Epiprocta</taxon>
        <taxon>Anisoptera</taxon>
        <taxon>Libelluloidea</taxon>
        <taxon>Libellulidae</taxon>
        <taxon>Ladona</taxon>
    </lineage>
</organism>
<feature type="compositionally biased region" description="Polar residues" evidence="1">
    <location>
        <begin position="456"/>
        <end position="485"/>
    </location>
</feature>
<sequence>MLFDARVTNKFFKTKQWDLENDEEREVFHLFNVTLRFIATHSGLTRWQETVADNGNDTTDVFAEYFSDAIEDAWYKKSVIWYEADPGSYVYSMRYPRDEIIEDDNDLLTQVTATRAIFLNDGEKATPTSVVGYRFPHSILLDLLNKITSDYYCGNEDSKKLCTNRQDILRNGEKLSNYTGENKLFSSLSSFPSCSSGEVRCFLLDGSGYILAMMSPENTTERTGQFFGKLEPEIMSQLVDIGLYVRRPLFDYQALCIHEFITSRASILLLPFYSIQWAFQWALGQLLWLLLKTNLHTILLPQWTHAAIDGYYDSYEDDPYYGTREEDDHEVLKDWRGRSIGKDDDYNPKKTVTVIKEACDKWAYRFSLTPPPPIPTTEMPSVTDVSTTDETTESMEISSTSVNDEQEEETIVSKHSEPSSSSSSSWTTQPTNSASVFYPFASVKSVVSRWKRSISTSSTPAPSDNEQLGENRSTTTESNEASTKMNDTDYVEPETSCPRPFTAERIPHSDLVLVVITNSDSYLLCAEGRKENEDLEMNEENGNANEKEEEEEEVIWNPSKLDMHVGLRAVPYNDTHACHKLRTDRLPRGKRTTKCITQHPKFMPCLGRAITLTSLQWLHKINVELYSGSDEFDSDFHEQLSGLRYLGIPPRVIANKQIDPGM</sequence>
<name>A0A8K0P1U5_LADFU</name>
<reference evidence="3" key="2">
    <citation type="submission" date="2017-10" db="EMBL/GenBank/DDBJ databases">
        <title>Ladona fulva Genome sequencing and assembly.</title>
        <authorList>
            <person name="Murali S."/>
            <person name="Richards S."/>
            <person name="Bandaranaike D."/>
            <person name="Bellair M."/>
            <person name="Blankenburg K."/>
            <person name="Chao H."/>
            <person name="Dinh H."/>
            <person name="Doddapaneni H."/>
            <person name="Dugan-Rocha S."/>
            <person name="Elkadiri S."/>
            <person name="Gnanaolivu R."/>
            <person name="Hernandez B."/>
            <person name="Skinner E."/>
            <person name="Javaid M."/>
            <person name="Lee S."/>
            <person name="Li M."/>
            <person name="Ming W."/>
            <person name="Munidasa M."/>
            <person name="Muniz J."/>
            <person name="Nguyen L."/>
            <person name="Hughes D."/>
            <person name="Osuji N."/>
            <person name="Pu L.-L."/>
            <person name="Puazo M."/>
            <person name="Qu C."/>
            <person name="Quiroz J."/>
            <person name="Raj R."/>
            <person name="Weissenberger G."/>
            <person name="Xin Y."/>
            <person name="Zou X."/>
            <person name="Han Y."/>
            <person name="Worley K."/>
            <person name="Muzny D."/>
            <person name="Gibbs R."/>
        </authorList>
    </citation>
    <scope>NUCLEOTIDE SEQUENCE</scope>
    <source>
        <strain evidence="3">Sampled in the wild</strain>
    </source>
</reference>
<gene>
    <name evidence="3" type="ORF">J437_LFUL011903</name>
</gene>
<feature type="region of interest" description="Disordered" evidence="1">
    <location>
        <begin position="372"/>
        <end position="431"/>
    </location>
</feature>
<evidence type="ECO:0000313" key="3">
    <source>
        <dbReference type="EMBL" id="KAG8232670.1"/>
    </source>
</evidence>